<protein>
    <recommendedName>
        <fullName evidence="2">histidine kinase</fullName>
        <ecNumber evidence="2">2.7.13.3</ecNumber>
    </recommendedName>
</protein>
<dbReference type="PROSITE" id="PS50112">
    <property type="entry name" value="PAS"/>
    <property type="match status" value="1"/>
</dbReference>
<dbReference type="SMART" id="SM00387">
    <property type="entry name" value="HATPase_c"/>
    <property type="match status" value="1"/>
</dbReference>
<evidence type="ECO:0000313" key="9">
    <source>
        <dbReference type="Proteomes" id="UP000078428"/>
    </source>
</evidence>
<dbReference type="GO" id="GO:0000155">
    <property type="term" value="F:phosphorelay sensor kinase activity"/>
    <property type="evidence" value="ECO:0007669"/>
    <property type="project" value="InterPro"/>
</dbReference>
<dbReference type="InterPro" id="IPR003661">
    <property type="entry name" value="HisK_dim/P_dom"/>
</dbReference>
<dbReference type="InterPro" id="IPR036097">
    <property type="entry name" value="HisK_dim/P_sf"/>
</dbReference>
<dbReference type="STRING" id="1285242.A6A04_00055"/>
<keyword evidence="5" id="KW-0418">Kinase</keyword>
<dbReference type="Gene3D" id="1.10.287.130">
    <property type="match status" value="1"/>
</dbReference>
<dbReference type="PROSITE" id="PS50109">
    <property type="entry name" value="HIS_KIN"/>
    <property type="match status" value="1"/>
</dbReference>
<keyword evidence="9" id="KW-1185">Reference proteome</keyword>
<dbReference type="PANTHER" id="PTHR43304:SF1">
    <property type="entry name" value="PAC DOMAIN-CONTAINING PROTEIN"/>
    <property type="match status" value="1"/>
</dbReference>
<dbReference type="InterPro" id="IPR052162">
    <property type="entry name" value="Sensor_kinase/Photoreceptor"/>
</dbReference>
<dbReference type="InterPro" id="IPR003594">
    <property type="entry name" value="HATPase_dom"/>
</dbReference>
<comment type="caution">
    <text evidence="8">The sequence shown here is derived from an EMBL/GenBank/DDBJ whole genome shotgun (WGS) entry which is preliminary data.</text>
</comment>
<name>A0A178MSB3_9PROT</name>
<dbReference type="InterPro" id="IPR000014">
    <property type="entry name" value="PAS"/>
</dbReference>
<dbReference type="InterPro" id="IPR005467">
    <property type="entry name" value="His_kinase_dom"/>
</dbReference>
<gene>
    <name evidence="8" type="ORF">A6A04_00055</name>
</gene>
<dbReference type="Gene3D" id="3.30.450.20">
    <property type="entry name" value="PAS domain"/>
    <property type="match status" value="1"/>
</dbReference>
<dbReference type="SUPFAM" id="SSF55874">
    <property type="entry name" value="ATPase domain of HSP90 chaperone/DNA topoisomerase II/histidine kinase"/>
    <property type="match status" value="1"/>
</dbReference>
<dbReference type="Gene3D" id="3.30.565.10">
    <property type="entry name" value="Histidine kinase-like ATPase, C-terminal domain"/>
    <property type="match status" value="1"/>
</dbReference>
<dbReference type="SUPFAM" id="SSF55785">
    <property type="entry name" value="PYP-like sensor domain (PAS domain)"/>
    <property type="match status" value="1"/>
</dbReference>
<comment type="catalytic activity">
    <reaction evidence="1">
        <text>ATP + protein L-histidine = ADP + protein N-phospho-L-histidine.</text>
        <dbReference type="EC" id="2.7.13.3"/>
    </reaction>
</comment>
<feature type="domain" description="PAS" evidence="7">
    <location>
        <begin position="9"/>
        <end position="80"/>
    </location>
</feature>
<feature type="domain" description="Histidine kinase" evidence="6">
    <location>
        <begin position="151"/>
        <end position="367"/>
    </location>
</feature>
<dbReference type="SUPFAM" id="SSF47384">
    <property type="entry name" value="Homodimeric domain of signal transducing histidine kinase"/>
    <property type="match status" value="1"/>
</dbReference>
<reference evidence="8 9" key="1">
    <citation type="submission" date="2016-04" db="EMBL/GenBank/DDBJ databases">
        <title>Draft genome sequence of freshwater magnetotactic bacteria Magnetospirillum marisnigri SP-1 and Magnetospirillum moscoviense BB-1.</title>
        <authorList>
            <person name="Koziaeva V."/>
            <person name="Dziuba M.V."/>
            <person name="Ivanov T.M."/>
            <person name="Kuznetsov B."/>
            <person name="Grouzdev D.S."/>
        </authorList>
    </citation>
    <scope>NUCLEOTIDE SEQUENCE [LARGE SCALE GENOMIC DNA]</scope>
    <source>
        <strain evidence="8 9">SP-1</strain>
    </source>
</reference>
<dbReference type="NCBIfam" id="TIGR00229">
    <property type="entry name" value="sensory_box"/>
    <property type="match status" value="1"/>
</dbReference>
<sequence length="370" mass="40965">MECDVLVSSEIRYRRLFETAQDGILLLNGETAQIEDVNPYMMVMLGYSHADFLGKKLWEIGAFSDIASSQANFDEILSKGYVRYEDLPLITAKGERIEVEFVSNSYDCDGIKVIQCNIRDISARKQAEMAVLVRNRELMESNVELERFAYVASHDLQTPLRNIVHFAQLLERRYKDKLDAAADEFIGFIVDGAKQMGTLITDILEYSRIRGHSIPMQPVRAADALAQAVGVLGPEIEATGATITVGDLPKVMAEPTHLASLFQNLLGNSLKYLSPDRPLTISVSAERAGANLWRFAVTDNGIGIEAAYHNKVFEIFQRLNPAAEAEGTGIGLTMCRHIIHRFGGTIWVESKPGTLGATFFFTLLDASPAV</sequence>
<dbReference type="CDD" id="cd00130">
    <property type="entry name" value="PAS"/>
    <property type="match status" value="1"/>
</dbReference>
<dbReference type="InterPro" id="IPR004358">
    <property type="entry name" value="Sig_transdc_His_kin-like_C"/>
</dbReference>
<dbReference type="EMBL" id="LWQT01000044">
    <property type="protein sequence ID" value="OAN52142.1"/>
    <property type="molecule type" value="Genomic_DNA"/>
</dbReference>
<evidence type="ECO:0000256" key="4">
    <source>
        <dbReference type="ARBA" id="ARBA00022679"/>
    </source>
</evidence>
<evidence type="ECO:0000256" key="5">
    <source>
        <dbReference type="ARBA" id="ARBA00022777"/>
    </source>
</evidence>
<dbReference type="InterPro" id="IPR035965">
    <property type="entry name" value="PAS-like_dom_sf"/>
</dbReference>
<accession>A0A178MSB3</accession>
<dbReference type="SMART" id="SM00388">
    <property type="entry name" value="HisKA"/>
    <property type="match status" value="1"/>
</dbReference>
<dbReference type="CDD" id="cd00082">
    <property type="entry name" value="HisKA"/>
    <property type="match status" value="1"/>
</dbReference>
<evidence type="ECO:0000313" key="8">
    <source>
        <dbReference type="EMBL" id="OAN52142.1"/>
    </source>
</evidence>
<dbReference type="SMART" id="SM00091">
    <property type="entry name" value="PAS"/>
    <property type="match status" value="1"/>
</dbReference>
<evidence type="ECO:0000256" key="1">
    <source>
        <dbReference type="ARBA" id="ARBA00000085"/>
    </source>
</evidence>
<dbReference type="PANTHER" id="PTHR43304">
    <property type="entry name" value="PHYTOCHROME-LIKE PROTEIN CPH1"/>
    <property type="match status" value="1"/>
</dbReference>
<dbReference type="Pfam" id="PF13188">
    <property type="entry name" value="PAS_8"/>
    <property type="match status" value="1"/>
</dbReference>
<dbReference type="InterPro" id="IPR036890">
    <property type="entry name" value="HATPase_C_sf"/>
</dbReference>
<proteinExistence type="predicted"/>
<organism evidence="8 9">
    <name type="scientific">Paramagnetospirillum marisnigri</name>
    <dbReference type="NCBI Taxonomy" id="1285242"/>
    <lineage>
        <taxon>Bacteria</taxon>
        <taxon>Pseudomonadati</taxon>
        <taxon>Pseudomonadota</taxon>
        <taxon>Alphaproteobacteria</taxon>
        <taxon>Rhodospirillales</taxon>
        <taxon>Magnetospirillaceae</taxon>
        <taxon>Paramagnetospirillum</taxon>
    </lineage>
</organism>
<dbReference type="AlphaFoldDB" id="A0A178MSB3"/>
<evidence type="ECO:0000259" key="6">
    <source>
        <dbReference type="PROSITE" id="PS50109"/>
    </source>
</evidence>
<evidence type="ECO:0000259" key="7">
    <source>
        <dbReference type="PROSITE" id="PS50112"/>
    </source>
</evidence>
<dbReference type="Pfam" id="PF00512">
    <property type="entry name" value="HisKA"/>
    <property type="match status" value="1"/>
</dbReference>
<dbReference type="Proteomes" id="UP000078428">
    <property type="component" value="Unassembled WGS sequence"/>
</dbReference>
<dbReference type="EC" id="2.7.13.3" evidence="2"/>
<evidence type="ECO:0000256" key="3">
    <source>
        <dbReference type="ARBA" id="ARBA00022553"/>
    </source>
</evidence>
<dbReference type="PRINTS" id="PR00344">
    <property type="entry name" value="BCTRLSENSOR"/>
</dbReference>
<keyword evidence="4" id="KW-0808">Transferase</keyword>
<keyword evidence="3" id="KW-0597">Phosphoprotein</keyword>
<evidence type="ECO:0000256" key="2">
    <source>
        <dbReference type="ARBA" id="ARBA00012438"/>
    </source>
</evidence>
<dbReference type="Pfam" id="PF02518">
    <property type="entry name" value="HATPase_c"/>
    <property type="match status" value="1"/>
</dbReference>